<protein>
    <submittedName>
        <fullName evidence="1">Uncharacterized protein</fullName>
    </submittedName>
</protein>
<dbReference type="Proteomes" id="UP000053433">
    <property type="component" value="Unassembled WGS sequence"/>
</dbReference>
<proteinExistence type="predicted"/>
<accession>A0A0W7TNJ7</accession>
<dbReference type="RefSeq" id="WP_058723593.1">
    <property type="nucleotide sequence ID" value="NZ_LMUA01000023.1"/>
</dbReference>
<sequence>MERITVFDGEFWAHKNFPPVKDDTVDEFVDCVKELAARLAAYEETGLEPEEIERILDSYGRGMTLRTENAQRLEIIKEIPINRIRELAQAEKEGRLVVLPCNVGDKLYDVTLGEVREKIVISISMLLSKSVNHLVIHAENFRNAVTSYELQDIGKTFFLTREAAEAALVEREAEHDR</sequence>
<name>A0A0W7TNJ7_9FIRM</name>
<evidence type="ECO:0000313" key="2">
    <source>
        <dbReference type="Proteomes" id="UP000053433"/>
    </source>
</evidence>
<reference evidence="1 2" key="1">
    <citation type="submission" date="2015-10" db="EMBL/GenBank/DDBJ databases">
        <title>A novel member of the family Ruminococcaceae isolated from human faeces.</title>
        <authorList>
            <person name="Shkoporov A.N."/>
            <person name="Chaplin A.V."/>
            <person name="Motuzova O.V."/>
            <person name="Kafarskaia L.I."/>
            <person name="Efimov B.A."/>
        </authorList>
    </citation>
    <scope>NUCLEOTIDE SEQUENCE [LARGE SCALE GENOMIC DNA]</scope>
    <source>
        <strain evidence="1 2">668</strain>
    </source>
</reference>
<evidence type="ECO:0000313" key="1">
    <source>
        <dbReference type="EMBL" id="KUE75334.1"/>
    </source>
</evidence>
<organism evidence="1 2">
    <name type="scientific">Ruthenibacterium lactatiformans</name>
    <dbReference type="NCBI Taxonomy" id="1550024"/>
    <lineage>
        <taxon>Bacteria</taxon>
        <taxon>Bacillati</taxon>
        <taxon>Bacillota</taxon>
        <taxon>Clostridia</taxon>
        <taxon>Eubacteriales</taxon>
        <taxon>Oscillospiraceae</taxon>
        <taxon>Ruthenibacterium</taxon>
    </lineage>
</organism>
<gene>
    <name evidence="1" type="ORF">ASJ35_14130</name>
</gene>
<comment type="caution">
    <text evidence="1">The sequence shown here is derived from an EMBL/GenBank/DDBJ whole genome shotgun (WGS) entry which is preliminary data.</text>
</comment>
<dbReference type="EMBL" id="LMUA01000023">
    <property type="protein sequence ID" value="KUE75334.1"/>
    <property type="molecule type" value="Genomic_DNA"/>
</dbReference>
<dbReference type="AlphaFoldDB" id="A0A0W7TNJ7"/>